<evidence type="ECO:0000313" key="3">
    <source>
        <dbReference type="Proteomes" id="UP000186098"/>
    </source>
</evidence>
<evidence type="ECO:0000256" key="1">
    <source>
        <dbReference type="SAM" id="Phobius"/>
    </source>
</evidence>
<dbReference type="Proteomes" id="UP000186098">
    <property type="component" value="Unassembled WGS sequence"/>
</dbReference>
<accession>A0A1N7MNG0</accession>
<dbReference type="AlphaFoldDB" id="A0A1N7MNG0"/>
<proteinExistence type="predicted"/>
<reference evidence="3" key="1">
    <citation type="submission" date="2017-01" db="EMBL/GenBank/DDBJ databases">
        <authorList>
            <person name="Varghese N."/>
            <person name="Submissions S."/>
        </authorList>
    </citation>
    <scope>NUCLEOTIDE SEQUENCE [LARGE SCALE GENOMIC DNA]</scope>
    <source>
        <strain evidence="3">DSM 18714</strain>
    </source>
</reference>
<keyword evidence="3" id="KW-1185">Reference proteome</keyword>
<feature type="transmembrane region" description="Helical" evidence="1">
    <location>
        <begin position="30"/>
        <end position="53"/>
    </location>
</feature>
<organism evidence="2 3">
    <name type="scientific">Phaeovulum vinaykumarii</name>
    <dbReference type="NCBI Taxonomy" id="407234"/>
    <lineage>
        <taxon>Bacteria</taxon>
        <taxon>Pseudomonadati</taxon>
        <taxon>Pseudomonadota</taxon>
        <taxon>Alphaproteobacteria</taxon>
        <taxon>Rhodobacterales</taxon>
        <taxon>Paracoccaceae</taxon>
        <taxon>Phaeovulum</taxon>
    </lineage>
</organism>
<name>A0A1N7MNG0_9RHOB</name>
<protein>
    <submittedName>
        <fullName evidence="2">Uncharacterized protein</fullName>
    </submittedName>
</protein>
<dbReference type="RefSeq" id="WP_159440071.1">
    <property type="nucleotide sequence ID" value="NZ_FTOM01000008.1"/>
</dbReference>
<keyword evidence="1" id="KW-0812">Transmembrane</keyword>
<keyword evidence="1" id="KW-1133">Transmembrane helix</keyword>
<keyword evidence="1" id="KW-0472">Membrane</keyword>
<dbReference type="EMBL" id="FTOM01000008">
    <property type="protein sequence ID" value="SIS87675.1"/>
    <property type="molecule type" value="Genomic_DNA"/>
</dbReference>
<sequence>MSVVPIKTADLPSRRAQPARPAAAGQAMSAGWWILPAAVAGLGFWGGVIYLLVAL</sequence>
<gene>
    <name evidence="2" type="ORF">SAMN05421795_108134</name>
</gene>
<evidence type="ECO:0000313" key="2">
    <source>
        <dbReference type="EMBL" id="SIS87675.1"/>
    </source>
</evidence>